<dbReference type="HOGENOM" id="CLU_054568_0_0_6"/>
<dbReference type="PATRIC" id="fig|1129794.4.peg.3196"/>
<evidence type="ECO:0000313" key="2">
    <source>
        <dbReference type="EMBL" id="AGH45322.1"/>
    </source>
</evidence>
<name>K7AAZ3_9ALTE</name>
<keyword evidence="1" id="KW-1133">Transmembrane helix</keyword>
<keyword evidence="1" id="KW-0812">Transmembrane</keyword>
<evidence type="ECO:0000256" key="1">
    <source>
        <dbReference type="SAM" id="Phobius"/>
    </source>
</evidence>
<feature type="transmembrane region" description="Helical" evidence="1">
    <location>
        <begin position="29"/>
        <end position="51"/>
    </location>
</feature>
<gene>
    <name evidence="2" type="ORF">C427_3213</name>
</gene>
<reference evidence="2 3" key="1">
    <citation type="journal article" date="2013" name="Genome Announc.">
        <title>Complete Genome Sequence of Glaciecola psychrophila Strain 170T.</title>
        <authorList>
            <person name="Yin J."/>
            <person name="Chen J."/>
            <person name="Liu G."/>
            <person name="Yu Y."/>
            <person name="Song L."/>
            <person name="Wang X."/>
            <person name="Qu X."/>
        </authorList>
    </citation>
    <scope>NUCLEOTIDE SEQUENCE [LARGE SCALE GENOMIC DNA]</scope>
    <source>
        <strain evidence="2 3">170</strain>
    </source>
</reference>
<dbReference type="STRING" id="1129794.C427_3213"/>
<dbReference type="PANTHER" id="PTHR34351">
    <property type="entry name" value="SLR1927 PROTEIN-RELATED"/>
    <property type="match status" value="1"/>
</dbReference>
<dbReference type="EMBL" id="CP003837">
    <property type="protein sequence ID" value="AGH45322.1"/>
    <property type="molecule type" value="Genomic_DNA"/>
</dbReference>
<dbReference type="KEGG" id="gps:C427_3213"/>
<accession>K7AAZ3</accession>
<protein>
    <submittedName>
        <fullName evidence="2">Uncharacterized protein</fullName>
    </submittedName>
</protein>
<keyword evidence="1" id="KW-0472">Membrane</keyword>
<dbReference type="OrthoDB" id="5298497at2"/>
<dbReference type="AlphaFoldDB" id="K7AAZ3"/>
<evidence type="ECO:0000313" key="3">
    <source>
        <dbReference type="Proteomes" id="UP000011864"/>
    </source>
</evidence>
<sequence>MTVIYNYWNKWLNKRIPEATQHRLNHHNIFIFPAKFGLLFLSLCVLLFLLGTNYQNNLMLLLCYFLLAIFLVNLLASYINFARIDLQIGKCPEVFVSDNLDVPIWLNANNDTASPTHGLLHFKFQATQRKSNKKAKTQHDQSGTLIDADAFTNPISLSQNCQQRGKLTLSRVTVESFYPLGLYRCWTHLAFSHEITVFPKPLPCDIRLHVSQKNSPKESGDIANQQTGHDDFSHLKAYQTGESLNHVAWKQLAKGRGMVSKQFSSISNHIGWLKLSAEYKNKVLSQPSIELETALDKELGELCYQVIELSRTQRTFGLDLGAQCIAPNSGAEHRLACLRALAYFPELSC</sequence>
<organism evidence="2 3">
    <name type="scientific">Paraglaciecola psychrophila 170</name>
    <dbReference type="NCBI Taxonomy" id="1129794"/>
    <lineage>
        <taxon>Bacteria</taxon>
        <taxon>Pseudomonadati</taxon>
        <taxon>Pseudomonadota</taxon>
        <taxon>Gammaproteobacteria</taxon>
        <taxon>Alteromonadales</taxon>
        <taxon>Alteromonadaceae</taxon>
        <taxon>Paraglaciecola</taxon>
    </lineage>
</organism>
<feature type="transmembrane region" description="Helical" evidence="1">
    <location>
        <begin position="58"/>
        <end position="81"/>
    </location>
</feature>
<dbReference type="RefSeq" id="WP_007641571.1">
    <property type="nucleotide sequence ID" value="NC_020514.1"/>
</dbReference>
<dbReference type="eggNOG" id="COG1721">
    <property type="taxonomic scope" value="Bacteria"/>
</dbReference>
<proteinExistence type="predicted"/>
<dbReference type="Proteomes" id="UP000011864">
    <property type="component" value="Chromosome"/>
</dbReference>
<dbReference type="PANTHER" id="PTHR34351:SF1">
    <property type="entry name" value="SLR1927 PROTEIN"/>
    <property type="match status" value="1"/>
</dbReference>
<keyword evidence="3" id="KW-1185">Reference proteome</keyword>